<comment type="cofactor">
    <cofactor evidence="2">
        <name>Mg(2+)</name>
        <dbReference type="ChEBI" id="CHEBI:18420"/>
    </cofactor>
</comment>
<name>A0A7W2YID6_9GAMM</name>
<dbReference type="CDD" id="cd18870">
    <property type="entry name" value="NUDIX_AcylCoAdiphos_Nudt19"/>
    <property type="match status" value="1"/>
</dbReference>
<feature type="domain" description="Nudix hydrolase" evidence="7">
    <location>
        <begin position="8"/>
        <end position="192"/>
    </location>
</feature>
<organism evidence="8 9">
    <name type="scientific">Sediminihaliea albiluteola</name>
    <dbReference type="NCBI Taxonomy" id="2758564"/>
    <lineage>
        <taxon>Bacteria</taxon>
        <taxon>Pseudomonadati</taxon>
        <taxon>Pseudomonadota</taxon>
        <taxon>Gammaproteobacteria</taxon>
        <taxon>Cellvibrionales</taxon>
        <taxon>Halieaceae</taxon>
        <taxon>Sediminihaliea</taxon>
    </lineage>
</organism>
<protein>
    <submittedName>
        <fullName evidence="8">NUDIX hydrolase</fullName>
    </submittedName>
</protein>
<reference evidence="8 9" key="1">
    <citation type="submission" date="2020-07" db="EMBL/GenBank/DDBJ databases">
        <title>Halieaceae bacterium, F7430, whole genome shotgun sequencing project.</title>
        <authorList>
            <person name="Jiang S."/>
            <person name="Liu Z.W."/>
            <person name="Du Z.J."/>
        </authorList>
    </citation>
    <scope>NUCLEOTIDE SEQUENCE [LARGE SCALE GENOMIC DNA]</scope>
    <source>
        <strain evidence="8 9">F7430</strain>
    </source>
</reference>
<comment type="caution">
    <text evidence="8">The sequence shown here is derived from an EMBL/GenBank/DDBJ whole genome shotgun (WGS) entry which is preliminary data.</text>
</comment>
<dbReference type="PANTHER" id="PTHR12318:SF0">
    <property type="entry name" value="ACYL-COENZYME A DIPHOSPHATASE NUDT19"/>
    <property type="match status" value="1"/>
</dbReference>
<dbReference type="PROSITE" id="PS51462">
    <property type="entry name" value="NUDIX"/>
    <property type="match status" value="1"/>
</dbReference>
<sequence>MTKAALRPKDAATLIIVRDKREVLLGLRSARHRFLPNHYVFPGGGVDPGDARVKCPIGLKPSVAEQLQRSCSAARARALAMTAVRETFEETGLLLGESSEQTIRSQSPSWQPIFQQGVVPALHRLEYLARAITPPNNVRRFDARFFMVDSKHMQGSIRSNGELEDLRWVALDEVDQYPLISITRLVLELLQQKLQGTATNPQAIPLFRQLHGQELIEHH</sequence>
<keyword evidence="6" id="KW-0464">Manganese</keyword>
<evidence type="ECO:0000256" key="1">
    <source>
        <dbReference type="ARBA" id="ARBA00001936"/>
    </source>
</evidence>
<dbReference type="GO" id="GO:0046872">
    <property type="term" value="F:metal ion binding"/>
    <property type="evidence" value="ECO:0007669"/>
    <property type="project" value="UniProtKB-KW"/>
</dbReference>
<evidence type="ECO:0000256" key="5">
    <source>
        <dbReference type="ARBA" id="ARBA00022842"/>
    </source>
</evidence>
<evidence type="ECO:0000256" key="2">
    <source>
        <dbReference type="ARBA" id="ARBA00001946"/>
    </source>
</evidence>
<dbReference type="EMBL" id="JACFXU010000013">
    <property type="protein sequence ID" value="MBA6411950.1"/>
    <property type="molecule type" value="Genomic_DNA"/>
</dbReference>
<evidence type="ECO:0000259" key="7">
    <source>
        <dbReference type="PROSITE" id="PS51462"/>
    </source>
</evidence>
<proteinExistence type="predicted"/>
<dbReference type="RefSeq" id="WP_182168789.1">
    <property type="nucleotide sequence ID" value="NZ_JACFXU010000013.1"/>
</dbReference>
<comment type="cofactor">
    <cofactor evidence="1">
        <name>Mn(2+)</name>
        <dbReference type="ChEBI" id="CHEBI:29035"/>
    </cofactor>
</comment>
<evidence type="ECO:0000256" key="4">
    <source>
        <dbReference type="ARBA" id="ARBA00022801"/>
    </source>
</evidence>
<dbReference type="AlphaFoldDB" id="A0A7W2YID6"/>
<evidence type="ECO:0000256" key="6">
    <source>
        <dbReference type="ARBA" id="ARBA00023211"/>
    </source>
</evidence>
<accession>A0A7W2YID6</accession>
<dbReference type="PANTHER" id="PTHR12318">
    <property type="entry name" value="TESTOSTERONE-REGULATED PROTEIN RP2"/>
    <property type="match status" value="1"/>
</dbReference>
<dbReference type="Proteomes" id="UP000539350">
    <property type="component" value="Unassembled WGS sequence"/>
</dbReference>
<evidence type="ECO:0000313" key="8">
    <source>
        <dbReference type="EMBL" id="MBA6411950.1"/>
    </source>
</evidence>
<keyword evidence="4 8" id="KW-0378">Hydrolase</keyword>
<dbReference type="Gene3D" id="3.90.79.10">
    <property type="entry name" value="Nucleoside Triphosphate Pyrophosphohydrolase"/>
    <property type="match status" value="1"/>
</dbReference>
<dbReference type="SUPFAM" id="SSF55811">
    <property type="entry name" value="Nudix"/>
    <property type="match status" value="1"/>
</dbReference>
<keyword evidence="9" id="KW-1185">Reference proteome</keyword>
<keyword evidence="3" id="KW-0479">Metal-binding</keyword>
<evidence type="ECO:0000313" key="9">
    <source>
        <dbReference type="Proteomes" id="UP000539350"/>
    </source>
</evidence>
<keyword evidence="5" id="KW-0460">Magnesium</keyword>
<dbReference type="InterPro" id="IPR015797">
    <property type="entry name" value="NUDIX_hydrolase-like_dom_sf"/>
</dbReference>
<dbReference type="InterPro" id="IPR039121">
    <property type="entry name" value="NUDT19"/>
</dbReference>
<dbReference type="GO" id="GO:0016818">
    <property type="term" value="F:hydrolase activity, acting on acid anhydrides, in phosphorus-containing anhydrides"/>
    <property type="evidence" value="ECO:0007669"/>
    <property type="project" value="InterPro"/>
</dbReference>
<dbReference type="InterPro" id="IPR000086">
    <property type="entry name" value="NUDIX_hydrolase_dom"/>
</dbReference>
<gene>
    <name evidence="8" type="ORF">H2508_02350</name>
</gene>
<evidence type="ECO:0000256" key="3">
    <source>
        <dbReference type="ARBA" id="ARBA00022723"/>
    </source>
</evidence>